<comment type="caution">
    <text evidence="2">The sequence shown here is derived from an EMBL/GenBank/DDBJ whole genome shotgun (WGS) entry which is preliminary data.</text>
</comment>
<accession>A0ABV3WVA5</accession>
<evidence type="ECO:0008006" key="4">
    <source>
        <dbReference type="Google" id="ProtNLM"/>
    </source>
</evidence>
<reference evidence="2 3" key="1">
    <citation type="submission" date="2024-01" db="EMBL/GenBank/DDBJ databases">
        <title>New evidence supports the origin of RcGTA from prophage.</title>
        <authorList>
            <person name="Xu Y."/>
            <person name="Liu B."/>
            <person name="Chen F."/>
        </authorList>
    </citation>
    <scope>NUCLEOTIDE SEQUENCE [LARGE SCALE GENOMIC DNA]</scope>
    <source>
        <strain evidence="2 3">CBW1107-2</strain>
    </source>
</reference>
<evidence type="ECO:0000313" key="3">
    <source>
        <dbReference type="Proteomes" id="UP001559025"/>
    </source>
</evidence>
<keyword evidence="1" id="KW-0812">Transmembrane</keyword>
<dbReference type="Proteomes" id="UP001559025">
    <property type="component" value="Unassembled WGS sequence"/>
</dbReference>
<evidence type="ECO:0000256" key="1">
    <source>
        <dbReference type="SAM" id="Phobius"/>
    </source>
</evidence>
<keyword evidence="1" id="KW-0472">Membrane</keyword>
<proteinExistence type="predicted"/>
<evidence type="ECO:0000313" key="2">
    <source>
        <dbReference type="EMBL" id="MEX4008216.1"/>
    </source>
</evidence>
<keyword evidence="3" id="KW-1185">Reference proteome</keyword>
<sequence>MDESEENEGRTRTIRLLGREITMPQSRLLRIVIGGLLVFLGCFGFLPVLGFWMIPVGLVILSYEFATVRRWRRRSEVWWAEKRGRRRARERQPLDKTDRR</sequence>
<gene>
    <name evidence="2" type="ORF">V1479_12945</name>
</gene>
<dbReference type="RefSeq" id="WP_368803244.1">
    <property type="nucleotide sequence ID" value="NZ_JAZHFV010000003.1"/>
</dbReference>
<name>A0ABV3WVA5_9HYPH</name>
<feature type="transmembrane region" description="Helical" evidence="1">
    <location>
        <begin position="28"/>
        <end position="46"/>
    </location>
</feature>
<dbReference type="EMBL" id="JAZHFV010000003">
    <property type="protein sequence ID" value="MEX4008216.1"/>
    <property type="molecule type" value="Genomic_DNA"/>
</dbReference>
<protein>
    <recommendedName>
        <fullName evidence="4">Transmembrane protein PGPGW</fullName>
    </recommendedName>
</protein>
<organism evidence="2 3">
    <name type="scientific">Neoaquamicrobium sediminum</name>
    <dbReference type="NCBI Taxonomy" id="1849104"/>
    <lineage>
        <taxon>Bacteria</taxon>
        <taxon>Pseudomonadati</taxon>
        <taxon>Pseudomonadota</taxon>
        <taxon>Alphaproteobacteria</taxon>
        <taxon>Hyphomicrobiales</taxon>
        <taxon>Phyllobacteriaceae</taxon>
        <taxon>Neoaquamicrobium</taxon>
    </lineage>
</organism>
<keyword evidence="1" id="KW-1133">Transmembrane helix</keyword>